<keyword evidence="3" id="KW-0862">Zinc</keyword>
<organism evidence="6">
    <name type="scientific">Chromera velia CCMP2878</name>
    <dbReference type="NCBI Taxonomy" id="1169474"/>
    <lineage>
        <taxon>Eukaryota</taxon>
        <taxon>Sar</taxon>
        <taxon>Alveolata</taxon>
        <taxon>Colpodellida</taxon>
        <taxon>Chromeraceae</taxon>
        <taxon>Chromera</taxon>
    </lineage>
</organism>
<dbReference type="GO" id="GO:0008270">
    <property type="term" value="F:zinc ion binding"/>
    <property type="evidence" value="ECO:0007669"/>
    <property type="project" value="UniProtKB-KW"/>
</dbReference>
<keyword evidence="1" id="KW-0479">Metal-binding</keyword>
<dbReference type="VEuPathDB" id="CryptoDB:Cvel_5070"/>
<reference evidence="6" key="1">
    <citation type="submission" date="2014-11" db="EMBL/GenBank/DDBJ databases">
        <authorList>
            <person name="Otto D Thomas"/>
            <person name="Naeem Raeece"/>
        </authorList>
    </citation>
    <scope>NUCLEOTIDE SEQUENCE</scope>
</reference>
<proteinExistence type="predicted"/>
<name>A0A0G4GRI7_9ALVE</name>
<dbReference type="SUPFAM" id="SSF144232">
    <property type="entry name" value="HIT/MYND zinc finger-like"/>
    <property type="match status" value="1"/>
</dbReference>
<evidence type="ECO:0000256" key="3">
    <source>
        <dbReference type="ARBA" id="ARBA00022833"/>
    </source>
</evidence>
<evidence type="ECO:0000256" key="2">
    <source>
        <dbReference type="ARBA" id="ARBA00022771"/>
    </source>
</evidence>
<dbReference type="AlphaFoldDB" id="A0A0G4GRI7"/>
<evidence type="ECO:0000256" key="1">
    <source>
        <dbReference type="ARBA" id="ARBA00022723"/>
    </source>
</evidence>
<dbReference type="PROSITE" id="PS50865">
    <property type="entry name" value="ZF_MYND_2"/>
    <property type="match status" value="1"/>
</dbReference>
<keyword evidence="2 4" id="KW-0863">Zinc-finger</keyword>
<dbReference type="Gene3D" id="6.10.140.2220">
    <property type="match status" value="1"/>
</dbReference>
<protein>
    <recommendedName>
        <fullName evidence="5">MYND-type domain-containing protein</fullName>
    </recommendedName>
</protein>
<feature type="domain" description="MYND-type" evidence="5">
    <location>
        <begin position="488"/>
        <end position="530"/>
    </location>
</feature>
<gene>
    <name evidence="6" type="ORF">Cvel_5070</name>
</gene>
<dbReference type="Pfam" id="PF01753">
    <property type="entry name" value="zf-MYND"/>
    <property type="match status" value="1"/>
</dbReference>
<dbReference type="InterPro" id="IPR002893">
    <property type="entry name" value="Znf_MYND"/>
</dbReference>
<evidence type="ECO:0000259" key="5">
    <source>
        <dbReference type="PROSITE" id="PS50865"/>
    </source>
</evidence>
<evidence type="ECO:0000313" key="6">
    <source>
        <dbReference type="EMBL" id="CEM32892.1"/>
    </source>
</evidence>
<sequence>MDRAMQGVPEGETLSTKVGLTVEAAAASVEGQSVDENPSDDLPSLAEDLGIVFPEGFSEWESEDSLMTFILSALSCAILLKAGQFPVSADEGCRIAMAVWERILQSDDVSTLDLLAVKPYLATALDLFSYWSICSQECLLSQGTESALAKMGAYLLSALLAAKGGGRFRLMLWQSVVFRSAFKNMIEKMRVTRSRARDCFAEFGLLRSLEEDHAGNFFTVPQEAVVALNPPKGSGEPASKVPASFHLIRSFVWIASELAQGKEKGAEEAQHCPNTPLHLWAWAAGMIKNLSLRSAFYTAAASAFADSDANDDALRLFKMAISGWEKDGLKVSNAAEARLEREREFSEKMGRCLKWRMLAIQCTLANPGVAKHLQKKKVKILAAVKKLRDMFSESSKKGSDGFAALLFFITWLEGATLLSKNDRTESGHLECLRDRVGGVDLQKVPAADLFPVLNAAAVEDFEADTGEKVRDTFQLSKKEKRENTPLPCAICGVCEPSFMYCAVCKLVVYCGKACQKKDWNRKPGGHKKRCALLKANATDILVKESEARSESQDSFKGQG</sequence>
<dbReference type="EMBL" id="CDMZ01001458">
    <property type="protein sequence ID" value="CEM32892.1"/>
    <property type="molecule type" value="Genomic_DNA"/>
</dbReference>
<accession>A0A0G4GRI7</accession>
<dbReference type="PhylomeDB" id="A0A0G4GRI7"/>
<evidence type="ECO:0000256" key="4">
    <source>
        <dbReference type="PROSITE-ProRule" id="PRU00134"/>
    </source>
</evidence>